<feature type="transmembrane region" description="Helical" evidence="7">
    <location>
        <begin position="204"/>
        <end position="223"/>
    </location>
</feature>
<dbReference type="InterPro" id="IPR004254">
    <property type="entry name" value="AdipoR/HlyIII-related"/>
</dbReference>
<feature type="binding site" evidence="6">
    <location>
        <position position="98"/>
    </location>
    <ligand>
        <name>Zn(2+)</name>
        <dbReference type="ChEBI" id="CHEBI:29105"/>
    </ligand>
</feature>
<feature type="transmembrane region" description="Helical" evidence="7">
    <location>
        <begin position="112"/>
        <end position="135"/>
    </location>
</feature>
<gene>
    <name evidence="8" type="ORF">FB567DRAFT_604803</name>
</gene>
<proteinExistence type="inferred from homology"/>
<evidence type="ECO:0000256" key="3">
    <source>
        <dbReference type="ARBA" id="ARBA00022692"/>
    </source>
</evidence>
<keyword evidence="4 7" id="KW-1133">Transmembrane helix</keyword>
<evidence type="ECO:0000313" key="8">
    <source>
        <dbReference type="EMBL" id="KAH7083743.1"/>
    </source>
</evidence>
<protein>
    <submittedName>
        <fullName evidence="8">Hemolysin-III related-domain-containing protein</fullName>
    </submittedName>
</protein>
<dbReference type="Proteomes" id="UP000813461">
    <property type="component" value="Unassembled WGS sequence"/>
</dbReference>
<comment type="similarity">
    <text evidence="2">Belongs to the ADIPOR family.</text>
</comment>
<feature type="binding site" evidence="6">
    <location>
        <position position="242"/>
    </location>
    <ligand>
        <name>Zn(2+)</name>
        <dbReference type="ChEBI" id="CHEBI:29105"/>
    </ligand>
</feature>
<evidence type="ECO:0000256" key="1">
    <source>
        <dbReference type="ARBA" id="ARBA00004141"/>
    </source>
</evidence>
<dbReference type="OrthoDB" id="529367at2759"/>
<accession>A0A8K0R1T6</accession>
<comment type="subcellular location">
    <subcellularLocation>
        <location evidence="1">Membrane</location>
        <topology evidence="1">Multi-pass membrane protein</topology>
    </subcellularLocation>
</comment>
<dbReference type="GO" id="GO:0038023">
    <property type="term" value="F:signaling receptor activity"/>
    <property type="evidence" value="ECO:0007669"/>
    <property type="project" value="TreeGrafter"/>
</dbReference>
<sequence length="275" mass="31242">MRAYKEVPPWQRDAYIVRGYRPLSYSYLQSLYSLLYVHNQTVNIYTHLCGFLFFSLTAYQFSTQLISGYHTVSHKDTVVFSAFFAGVGVCLGFSSAFHTFSNHSQATCQQWLVLDFMGIICLIAGSWLPAVYYGFYCQSKISGLLIISSLSVMCLVAILVPRFRTPQWRTIRIAMFLALGFLGFFPMVYVAAKLGISQAHKQTGWGWFLLEAALYISGTAIYARRYPERAWPGVCDIWGSSHQIFHVFVLLGAWSHFIGITKAFAYNHNPATRMC</sequence>
<keyword evidence="6" id="KW-0862">Zinc</keyword>
<dbReference type="Pfam" id="PF03006">
    <property type="entry name" value="HlyIII"/>
    <property type="match status" value="1"/>
</dbReference>
<keyword evidence="3 7" id="KW-0812">Transmembrane</keyword>
<organism evidence="8 9">
    <name type="scientific">Paraphoma chrysanthemicola</name>
    <dbReference type="NCBI Taxonomy" id="798071"/>
    <lineage>
        <taxon>Eukaryota</taxon>
        <taxon>Fungi</taxon>
        <taxon>Dikarya</taxon>
        <taxon>Ascomycota</taxon>
        <taxon>Pezizomycotina</taxon>
        <taxon>Dothideomycetes</taxon>
        <taxon>Pleosporomycetidae</taxon>
        <taxon>Pleosporales</taxon>
        <taxon>Pleosporineae</taxon>
        <taxon>Phaeosphaeriaceae</taxon>
        <taxon>Paraphoma</taxon>
    </lineage>
</organism>
<dbReference type="PANTHER" id="PTHR20855:SF52">
    <property type="entry name" value="ADIPONECTIN RECEPTOR PROTEIN"/>
    <property type="match status" value="1"/>
</dbReference>
<comment type="caution">
    <text evidence="8">The sequence shown here is derived from an EMBL/GenBank/DDBJ whole genome shotgun (WGS) entry which is preliminary data.</text>
</comment>
<keyword evidence="5 7" id="KW-0472">Membrane</keyword>
<reference evidence="8" key="1">
    <citation type="journal article" date="2021" name="Nat. Commun.">
        <title>Genetic determinants of endophytism in the Arabidopsis root mycobiome.</title>
        <authorList>
            <person name="Mesny F."/>
            <person name="Miyauchi S."/>
            <person name="Thiergart T."/>
            <person name="Pickel B."/>
            <person name="Atanasova L."/>
            <person name="Karlsson M."/>
            <person name="Huettel B."/>
            <person name="Barry K.W."/>
            <person name="Haridas S."/>
            <person name="Chen C."/>
            <person name="Bauer D."/>
            <person name="Andreopoulos W."/>
            <person name="Pangilinan J."/>
            <person name="LaButti K."/>
            <person name="Riley R."/>
            <person name="Lipzen A."/>
            <person name="Clum A."/>
            <person name="Drula E."/>
            <person name="Henrissat B."/>
            <person name="Kohler A."/>
            <person name="Grigoriev I.V."/>
            <person name="Martin F.M."/>
            <person name="Hacquard S."/>
        </authorList>
    </citation>
    <scope>NUCLEOTIDE SEQUENCE</scope>
    <source>
        <strain evidence="8">MPI-SDFR-AT-0120</strain>
    </source>
</reference>
<keyword evidence="6" id="KW-0479">Metal-binding</keyword>
<dbReference type="AlphaFoldDB" id="A0A8K0R1T6"/>
<evidence type="ECO:0000256" key="7">
    <source>
        <dbReference type="SAM" id="Phobius"/>
    </source>
</evidence>
<dbReference type="GO" id="GO:0016020">
    <property type="term" value="C:membrane"/>
    <property type="evidence" value="ECO:0007669"/>
    <property type="project" value="UniProtKB-SubCell"/>
</dbReference>
<evidence type="ECO:0000256" key="6">
    <source>
        <dbReference type="PIRSR" id="PIRSR604254-1"/>
    </source>
</evidence>
<feature type="transmembrane region" description="Helical" evidence="7">
    <location>
        <begin position="141"/>
        <end position="161"/>
    </location>
</feature>
<feature type="transmembrane region" description="Helical" evidence="7">
    <location>
        <begin position="244"/>
        <end position="265"/>
    </location>
</feature>
<feature type="transmembrane region" description="Helical" evidence="7">
    <location>
        <begin position="173"/>
        <end position="192"/>
    </location>
</feature>
<dbReference type="GO" id="GO:0046872">
    <property type="term" value="F:metal ion binding"/>
    <property type="evidence" value="ECO:0007669"/>
    <property type="project" value="UniProtKB-KW"/>
</dbReference>
<dbReference type="PANTHER" id="PTHR20855">
    <property type="entry name" value="ADIPOR/PROGESTIN RECEPTOR-RELATED"/>
    <property type="match status" value="1"/>
</dbReference>
<keyword evidence="9" id="KW-1185">Reference proteome</keyword>
<evidence type="ECO:0000256" key="4">
    <source>
        <dbReference type="ARBA" id="ARBA00022989"/>
    </source>
</evidence>
<feature type="transmembrane region" description="Helical" evidence="7">
    <location>
        <begin position="42"/>
        <end position="59"/>
    </location>
</feature>
<evidence type="ECO:0000256" key="2">
    <source>
        <dbReference type="ARBA" id="ARBA00007018"/>
    </source>
</evidence>
<dbReference type="GO" id="GO:0006882">
    <property type="term" value="P:intracellular zinc ion homeostasis"/>
    <property type="evidence" value="ECO:0007669"/>
    <property type="project" value="TreeGrafter"/>
</dbReference>
<evidence type="ECO:0000313" key="9">
    <source>
        <dbReference type="Proteomes" id="UP000813461"/>
    </source>
</evidence>
<dbReference type="EMBL" id="JAGMVJ010000013">
    <property type="protein sequence ID" value="KAH7083743.1"/>
    <property type="molecule type" value="Genomic_DNA"/>
</dbReference>
<name>A0A8K0R1T6_9PLEO</name>
<feature type="binding site" evidence="6">
    <location>
        <position position="246"/>
    </location>
    <ligand>
        <name>Zn(2+)</name>
        <dbReference type="ChEBI" id="CHEBI:29105"/>
    </ligand>
</feature>
<evidence type="ECO:0000256" key="5">
    <source>
        <dbReference type="ARBA" id="ARBA00023136"/>
    </source>
</evidence>
<feature type="transmembrane region" description="Helical" evidence="7">
    <location>
        <begin position="79"/>
        <end position="100"/>
    </location>
</feature>